<evidence type="ECO:0000313" key="3">
    <source>
        <dbReference type="EMBL" id="MFB9906107.1"/>
    </source>
</evidence>
<reference evidence="3 4" key="1">
    <citation type="submission" date="2024-09" db="EMBL/GenBank/DDBJ databases">
        <authorList>
            <person name="Sun Q."/>
            <person name="Mori K."/>
        </authorList>
    </citation>
    <scope>NUCLEOTIDE SEQUENCE [LARGE SCALE GENOMIC DNA]</scope>
    <source>
        <strain evidence="3 4">TBRC 7907</strain>
    </source>
</reference>
<dbReference type="CDD" id="cd00161">
    <property type="entry name" value="beta-trefoil_Ricin-like"/>
    <property type="match status" value="1"/>
</dbReference>
<dbReference type="InterPro" id="IPR035992">
    <property type="entry name" value="Ricin_B-like_lectins"/>
</dbReference>
<dbReference type="Gene3D" id="2.80.10.50">
    <property type="match status" value="1"/>
</dbReference>
<keyword evidence="2" id="KW-0812">Transmembrane</keyword>
<dbReference type="RefSeq" id="WP_377853865.1">
    <property type="nucleotide sequence ID" value="NZ_JBHLZU010000018.1"/>
</dbReference>
<dbReference type="SUPFAM" id="SSF50370">
    <property type="entry name" value="Ricin B-like lectins"/>
    <property type="match status" value="1"/>
</dbReference>
<organism evidence="3 4">
    <name type="scientific">Allokutzneria oryzae</name>
    <dbReference type="NCBI Taxonomy" id="1378989"/>
    <lineage>
        <taxon>Bacteria</taxon>
        <taxon>Bacillati</taxon>
        <taxon>Actinomycetota</taxon>
        <taxon>Actinomycetes</taxon>
        <taxon>Pseudonocardiales</taxon>
        <taxon>Pseudonocardiaceae</taxon>
        <taxon>Allokutzneria</taxon>
    </lineage>
</organism>
<comment type="caution">
    <text evidence="3">The sequence shown here is derived from an EMBL/GenBank/DDBJ whole genome shotgun (WGS) entry which is preliminary data.</text>
</comment>
<feature type="region of interest" description="Disordered" evidence="1">
    <location>
        <begin position="96"/>
        <end position="116"/>
    </location>
</feature>
<proteinExistence type="predicted"/>
<keyword evidence="4" id="KW-1185">Reference proteome</keyword>
<protein>
    <recommendedName>
        <fullName evidence="5">XRE family transcriptional regulator</fullName>
    </recommendedName>
</protein>
<keyword evidence="2" id="KW-0472">Membrane</keyword>
<name>A0ABV5ZYY3_9PSEU</name>
<sequence>MTEVNPGTDPDSASSPAEYVTLLRALKDRSGLTFRQIERQAESLGETLPRSTAASMLTRTTLPRAELVSALLKACGENDETVRAWLHAYDRLASQAPARSQAAEPEQPHQGAPVTYEERPKRRWAWPVGAAAVVLVAVAVVVPMLFTADRSEDEPHAISPKANPAAPAEGSYLIRAVHSNLCLSERAGSDSGSLYQKNCADTLPRFSLDRLNDGSYRIRTDHPDYGPGCTGVRKGGMSVDGVVSDGECNAGNAELYNLESAGTAGFHIRALHSNLCLGVVNGSKDEWANVRQVVCDSPTSGTVFAFDPVKP</sequence>
<dbReference type="Proteomes" id="UP001589693">
    <property type="component" value="Unassembled WGS sequence"/>
</dbReference>
<accession>A0ABV5ZYY3</accession>
<feature type="transmembrane region" description="Helical" evidence="2">
    <location>
        <begin position="124"/>
        <end position="146"/>
    </location>
</feature>
<keyword evidence="2" id="KW-1133">Transmembrane helix</keyword>
<evidence type="ECO:0000256" key="2">
    <source>
        <dbReference type="SAM" id="Phobius"/>
    </source>
</evidence>
<evidence type="ECO:0000313" key="4">
    <source>
        <dbReference type="Proteomes" id="UP001589693"/>
    </source>
</evidence>
<evidence type="ECO:0008006" key="5">
    <source>
        <dbReference type="Google" id="ProtNLM"/>
    </source>
</evidence>
<evidence type="ECO:0000256" key="1">
    <source>
        <dbReference type="SAM" id="MobiDB-lite"/>
    </source>
</evidence>
<gene>
    <name evidence="3" type="ORF">ACFFQA_19390</name>
</gene>
<dbReference type="EMBL" id="JBHLZU010000018">
    <property type="protein sequence ID" value="MFB9906107.1"/>
    <property type="molecule type" value="Genomic_DNA"/>
</dbReference>